<sequence length="271" mass="29424">MVKGFYTNKKCIAVFVTKKVSRSELLSNEVIPNFYKGIETDVNQCEMPVYNSLTSKIRPVVNGYSVGNILSNISGTAGCLVADRYVYILSSNHILALNNQAPIGSIILQPGTQDGGKAGEDIIGHLDRFIPIAFVERGKQPENVVDCALCKITRKSLALPIIAFVGNPKGVALPILNENVKKIGRTTEKTTGKVKYLFGTFEVDCLYVSKIAIFKNQIATTKMAEPGDSGALLLNSKDYALGLLLGSSNNIVLFNPIQQVLDRLNVKLVTS</sequence>
<accession>A0AA40ISC8</accession>
<dbReference type="Proteomes" id="UP000027770">
    <property type="component" value="Unassembled WGS sequence"/>
</dbReference>
<evidence type="ECO:0000313" key="2">
    <source>
        <dbReference type="Proteomes" id="UP000027770"/>
    </source>
</evidence>
<dbReference type="AlphaFoldDB" id="A0AA40ISC8"/>
<dbReference type="InterPro" id="IPR009003">
    <property type="entry name" value="Peptidase_S1_PA"/>
</dbReference>
<dbReference type="EMBL" id="JENW01000154">
    <property type="protein sequence ID" value="KEI12042.1"/>
    <property type="molecule type" value="Genomic_DNA"/>
</dbReference>
<gene>
    <name evidence="1" type="ORF">Z959_05380</name>
</gene>
<dbReference type="Gene3D" id="2.40.10.10">
    <property type="entry name" value="Trypsin-like serine proteases"/>
    <property type="match status" value="1"/>
</dbReference>
<comment type="caution">
    <text evidence="1">The sequence shown here is derived from an EMBL/GenBank/DDBJ whole genome shotgun (WGS) entry which is preliminary data.</text>
</comment>
<name>A0AA40ISC8_CLONO</name>
<dbReference type="InterPro" id="IPR043504">
    <property type="entry name" value="Peptidase_S1_PA_chymotrypsin"/>
</dbReference>
<evidence type="ECO:0000313" key="1">
    <source>
        <dbReference type="EMBL" id="KEI12042.1"/>
    </source>
</evidence>
<protein>
    <recommendedName>
        <fullName evidence="3">Peptidase S1 domain-containing protein</fullName>
    </recommendedName>
</protein>
<keyword evidence="2" id="KW-1185">Reference proteome</keyword>
<dbReference type="RefSeq" id="WP_039222176.1">
    <property type="nucleotide sequence ID" value="NZ_JENW01000154.1"/>
</dbReference>
<evidence type="ECO:0008006" key="3">
    <source>
        <dbReference type="Google" id="ProtNLM"/>
    </source>
</evidence>
<proteinExistence type="predicted"/>
<reference evidence="1 2" key="1">
    <citation type="submission" date="2014-02" db="EMBL/GenBank/DDBJ databases">
        <title>Plasmidome dynamics in the species complex Clostridium novyi sensu lato converts strains of independent lineages into distinctly different pathogens.</title>
        <authorList>
            <person name="Skarin H."/>
            <person name="Segerman B."/>
        </authorList>
    </citation>
    <scope>NUCLEOTIDE SEQUENCE [LARGE SCALE GENOMIC DNA]</scope>
    <source>
        <strain evidence="1 2">ATCC 27606</strain>
    </source>
</reference>
<dbReference type="SUPFAM" id="SSF50494">
    <property type="entry name" value="Trypsin-like serine proteases"/>
    <property type="match status" value="1"/>
</dbReference>
<organism evidence="1 2">
    <name type="scientific">Clostridium novyi B str. ATCC 27606</name>
    <dbReference type="NCBI Taxonomy" id="1443123"/>
    <lineage>
        <taxon>Bacteria</taxon>
        <taxon>Bacillati</taxon>
        <taxon>Bacillota</taxon>
        <taxon>Clostridia</taxon>
        <taxon>Eubacteriales</taxon>
        <taxon>Clostridiaceae</taxon>
        <taxon>Clostridium</taxon>
    </lineage>
</organism>